<dbReference type="EMBL" id="AXCJ01000001">
    <property type="protein sequence ID" value="ETO91839.1"/>
    <property type="molecule type" value="Genomic_DNA"/>
</dbReference>
<dbReference type="Proteomes" id="UP000018951">
    <property type="component" value="Unassembled WGS sequence"/>
</dbReference>
<dbReference type="AlphaFoldDB" id="W2V0Q6"/>
<sequence>MTSINTSLLYQKGFDNISRSYAEATRVTNLLAQENRVNSFDDIHAKDDAKQFLSLNTALQMEDQFSRNMQTLQDRTNSMQSLLLNLYTIFENIYSVCSMYTHLPVEDNKASIIQICNNALYQIRNTFNNNIGGLYLFSGSKTNIPPINEHVLNNRNYRYVAGNDLKLDDSYYSGDDYKLSIQIAPYHIVEYGITANDLTFQKGLAGIHLFKEYTENNTRLPVAKQYLYESLNDLQRLIQNTRHSYSIASDYLENSQEIRNHVISSKDLIESNYDLDTLSLLSRFKNEEVLLKTSESIFMQMIDLNVLNYI</sequence>
<evidence type="ECO:0000313" key="1">
    <source>
        <dbReference type="EMBL" id="ETO91839.1"/>
    </source>
</evidence>
<name>W2V0Q6_9RICK</name>
<evidence type="ECO:0000313" key="2">
    <source>
        <dbReference type="Proteomes" id="UP000018951"/>
    </source>
</evidence>
<comment type="caution">
    <text evidence="1">The sequence shown here is derived from an EMBL/GenBank/DDBJ whole genome shotgun (WGS) entry which is preliminary data.</text>
</comment>
<dbReference type="STRING" id="1401685.P857_1017"/>
<dbReference type="SUPFAM" id="SSF64518">
    <property type="entry name" value="Phase 1 flagellin"/>
    <property type="match status" value="1"/>
</dbReference>
<dbReference type="Gene3D" id="1.20.1330.10">
    <property type="entry name" value="f41 fragment of flagellin, N-terminal domain"/>
    <property type="match status" value="1"/>
</dbReference>
<accession>W2V0Q6</accession>
<gene>
    <name evidence="1" type="ORF">P857_1017</name>
</gene>
<evidence type="ECO:0008006" key="3">
    <source>
        <dbReference type="Google" id="ProtNLM"/>
    </source>
</evidence>
<reference evidence="1 2" key="1">
    <citation type="journal article" date="2013" name="PLoS ONE">
        <title>Bacterial endosymbiosis in a chordate host: long-term co-evolution and conservation of secondary metabolism.</title>
        <authorList>
            <person name="Kwan J.C."/>
            <person name="Schmidt E.W."/>
        </authorList>
    </citation>
    <scope>NUCLEOTIDE SEQUENCE [LARGE SCALE GENOMIC DNA]</scope>
    <source>
        <strain evidence="2">L6</strain>
    </source>
</reference>
<keyword evidence="2" id="KW-1185">Reference proteome</keyword>
<organism evidence="1 2">
    <name type="scientific">Candidatus Xenolissoclinum pacificiensis L6</name>
    <dbReference type="NCBI Taxonomy" id="1401685"/>
    <lineage>
        <taxon>Bacteria</taxon>
        <taxon>Pseudomonadati</taxon>
        <taxon>Pseudomonadota</taxon>
        <taxon>Alphaproteobacteria</taxon>
        <taxon>Rickettsiales</taxon>
        <taxon>Anaplasmataceae</taxon>
        <taxon>Candidatus Xenolissoclinum</taxon>
    </lineage>
</organism>
<protein>
    <recommendedName>
        <fullName evidence="3">Flagellar hook-associated protein 3</fullName>
    </recommendedName>
</protein>
<proteinExistence type="predicted"/>